<gene>
    <name evidence="2" type="ORF">THERU_06555</name>
</gene>
<evidence type="ECO:0008006" key="4">
    <source>
        <dbReference type="Google" id="ProtNLM"/>
    </source>
</evidence>
<organism evidence="3">
    <name type="scientific">Thermocrinis ruber</name>
    <dbReference type="NCBI Taxonomy" id="75906"/>
    <lineage>
        <taxon>Bacteria</taxon>
        <taxon>Pseudomonadati</taxon>
        <taxon>Aquificota</taxon>
        <taxon>Aquificia</taxon>
        <taxon>Aquificales</taxon>
        <taxon>Aquificaceae</taxon>
        <taxon>Thermocrinis</taxon>
    </lineage>
</organism>
<keyword evidence="1" id="KW-1133">Transmembrane helix</keyword>
<keyword evidence="1" id="KW-0472">Membrane</keyword>
<evidence type="ECO:0000313" key="2">
    <source>
        <dbReference type="EMBL" id="AHE96894.1"/>
    </source>
</evidence>
<reference evidence="2 3" key="1">
    <citation type="submission" date="2013-12" db="EMBL/GenBank/DDBJ databases">
        <authorList>
            <consortium name="DOE Joint Genome Institute"/>
            <person name="Eisen J."/>
            <person name="Huntemann M."/>
            <person name="Han J."/>
            <person name="Chen A."/>
            <person name="Kyrpides N."/>
            <person name="Mavromatis K."/>
            <person name="Markowitz V."/>
            <person name="Palaniappan K."/>
            <person name="Ivanova N."/>
            <person name="Schaumberg A."/>
            <person name="Pati A."/>
            <person name="Liolios K."/>
            <person name="Nordberg H.P."/>
            <person name="Cantor M.N."/>
            <person name="Hua S.X."/>
            <person name="Woyke T."/>
        </authorList>
    </citation>
    <scope>NUCLEOTIDE SEQUENCE [LARGE SCALE GENOMIC DNA]</scope>
    <source>
        <strain evidence="2 3">DSM 23557</strain>
    </source>
</reference>
<dbReference type="EMBL" id="CP007028">
    <property type="protein sequence ID" value="AHE96894.1"/>
    <property type="molecule type" value="Genomic_DNA"/>
</dbReference>
<name>W0DE37_9AQUI</name>
<accession>W0DE37</accession>
<dbReference type="PATRIC" id="fig|75906.3.peg.1271"/>
<dbReference type="HOGENOM" id="CLU_3190112_0_0_0"/>
<sequence length="46" mass="5187">MGLTKRCITTKVVIGGIFTSTLLTLLILPSVYEKFGVKIEKHEDRH</sequence>
<evidence type="ECO:0000256" key="1">
    <source>
        <dbReference type="SAM" id="Phobius"/>
    </source>
</evidence>
<feature type="transmembrane region" description="Helical" evidence="1">
    <location>
        <begin position="12"/>
        <end position="32"/>
    </location>
</feature>
<dbReference type="Proteomes" id="UP000018914">
    <property type="component" value="Chromosome"/>
</dbReference>
<keyword evidence="1" id="KW-0812">Transmembrane</keyword>
<dbReference type="AlphaFoldDB" id="W0DE37"/>
<proteinExistence type="predicted"/>
<protein>
    <recommendedName>
        <fullName evidence="4">Efflux RND transporter permease subunit</fullName>
    </recommendedName>
</protein>
<keyword evidence="3" id="KW-1185">Reference proteome</keyword>
<dbReference type="KEGG" id="trd:THERU_06555"/>
<evidence type="ECO:0000313" key="3">
    <source>
        <dbReference type="Proteomes" id="UP000018914"/>
    </source>
</evidence>